<keyword evidence="1" id="KW-1133">Transmembrane helix</keyword>
<organism evidence="2 3">
    <name type="scientific">Guptibacillus hwajinpoensis</name>
    <dbReference type="NCBI Taxonomy" id="208199"/>
    <lineage>
        <taxon>Bacteria</taxon>
        <taxon>Bacillati</taxon>
        <taxon>Bacillota</taxon>
        <taxon>Bacilli</taxon>
        <taxon>Bacillales</taxon>
        <taxon>Guptibacillaceae</taxon>
        <taxon>Guptibacillus</taxon>
    </lineage>
</organism>
<feature type="transmembrane region" description="Helical" evidence="1">
    <location>
        <begin position="232"/>
        <end position="250"/>
    </location>
</feature>
<keyword evidence="1" id="KW-0472">Membrane</keyword>
<evidence type="ECO:0000256" key="1">
    <source>
        <dbReference type="SAM" id="Phobius"/>
    </source>
</evidence>
<feature type="transmembrane region" description="Helical" evidence="1">
    <location>
        <begin position="18"/>
        <end position="36"/>
    </location>
</feature>
<dbReference type="RefSeq" id="WP_160917790.1">
    <property type="nucleotide sequence ID" value="NZ_WMEY01000001.1"/>
</dbReference>
<accession>A0A845EQ39</accession>
<sequence>MMNWSGLLRKEFRVTRTILLGVLTFDLLVMIGFFLASERWEFPYLTAIIGGVLTAIHVFFLPLYLLISLNTEGRNLHLWLHNPQSGARLLGAKFLNGLLAILISIGLVSSLSLLAYNIETSALELPIDNVWLFGFYFLAVIVTGSIYMGGWLIFYWTFYQVLKTYIGKWALLLVLVLVAFISWLGSWFSGTRLSEVLVEWGYVQLPSPLNMEVSQQEFGLTVSTFPFPLGNVVFDIITLVVIFLITCWLLDRKVEV</sequence>
<dbReference type="EMBL" id="WMEY01000001">
    <property type="protein sequence ID" value="MYL61842.1"/>
    <property type="molecule type" value="Genomic_DNA"/>
</dbReference>
<evidence type="ECO:0000313" key="2">
    <source>
        <dbReference type="EMBL" id="MYL61842.1"/>
    </source>
</evidence>
<gene>
    <name evidence="2" type="ORF">GLW07_00595</name>
</gene>
<comment type="caution">
    <text evidence="2">The sequence shown here is derived from an EMBL/GenBank/DDBJ whole genome shotgun (WGS) entry which is preliminary data.</text>
</comment>
<proteinExistence type="predicted"/>
<keyword evidence="1" id="KW-0812">Transmembrane</keyword>
<feature type="transmembrane region" description="Helical" evidence="1">
    <location>
        <begin position="94"/>
        <end position="118"/>
    </location>
</feature>
<name>A0A845EQ39_9BACL</name>
<feature type="transmembrane region" description="Helical" evidence="1">
    <location>
        <begin position="42"/>
        <end position="67"/>
    </location>
</feature>
<feature type="transmembrane region" description="Helical" evidence="1">
    <location>
        <begin position="130"/>
        <end position="157"/>
    </location>
</feature>
<dbReference type="Proteomes" id="UP000447833">
    <property type="component" value="Unassembled WGS sequence"/>
</dbReference>
<feature type="transmembrane region" description="Helical" evidence="1">
    <location>
        <begin position="169"/>
        <end position="188"/>
    </location>
</feature>
<protein>
    <submittedName>
        <fullName evidence="2">Uncharacterized protein</fullName>
    </submittedName>
</protein>
<reference evidence="2 3" key="1">
    <citation type="submission" date="2019-11" db="EMBL/GenBank/DDBJ databases">
        <title>Genome sequences of 17 halophilic strains isolated from different environments.</title>
        <authorList>
            <person name="Furrow R.E."/>
        </authorList>
    </citation>
    <scope>NUCLEOTIDE SEQUENCE [LARGE SCALE GENOMIC DNA]</scope>
    <source>
        <strain evidence="2 3">22506_14_FS</strain>
    </source>
</reference>
<dbReference type="AlphaFoldDB" id="A0A845EQ39"/>
<evidence type="ECO:0000313" key="3">
    <source>
        <dbReference type="Proteomes" id="UP000447833"/>
    </source>
</evidence>